<name>A0A543I5Z6_9MICO</name>
<evidence type="ECO:0000313" key="2">
    <source>
        <dbReference type="EMBL" id="TQM65999.1"/>
    </source>
</evidence>
<organism evidence="2 3">
    <name type="scientific">Klugiella xanthotipulae</name>
    <dbReference type="NCBI Taxonomy" id="244735"/>
    <lineage>
        <taxon>Bacteria</taxon>
        <taxon>Bacillati</taxon>
        <taxon>Actinomycetota</taxon>
        <taxon>Actinomycetes</taxon>
        <taxon>Micrococcales</taxon>
        <taxon>Microbacteriaceae</taxon>
        <taxon>Klugiella</taxon>
    </lineage>
</organism>
<keyword evidence="1" id="KW-0732">Signal</keyword>
<protein>
    <recommendedName>
        <fullName evidence="4">Regulator of septum formation</fullName>
    </recommendedName>
</protein>
<gene>
    <name evidence="2" type="ORF">FB466_0820</name>
</gene>
<evidence type="ECO:0000256" key="1">
    <source>
        <dbReference type="SAM" id="SignalP"/>
    </source>
</evidence>
<accession>A0A543I5Z6</accession>
<dbReference type="PROSITE" id="PS51257">
    <property type="entry name" value="PROKAR_LIPOPROTEIN"/>
    <property type="match status" value="1"/>
</dbReference>
<keyword evidence="3" id="KW-1185">Reference proteome</keyword>
<dbReference type="Proteomes" id="UP000318331">
    <property type="component" value="Unassembled WGS sequence"/>
</dbReference>
<dbReference type="RefSeq" id="WP_141916024.1">
    <property type="nucleotide sequence ID" value="NZ_BAAAYS010000005.1"/>
</dbReference>
<evidence type="ECO:0008006" key="4">
    <source>
        <dbReference type="Google" id="ProtNLM"/>
    </source>
</evidence>
<sequence length="175" mass="18605">MSLTINKSARILMAAATAVLTVGALAGCSVIDSITGATTGTETRDEEGTVTEGGQADVFQIKVGDCFNDEGTSESEEISDVPVVPCSEPHDNEIFFDFELTGDTFPLVTLEDDILAKCGPAFKEFIGVDFNDSVIEMSYIAPTSQTWTQMDDRLVSCFVIDPDGQTTGSLKGAAR</sequence>
<feature type="signal peptide" evidence="1">
    <location>
        <begin position="1"/>
        <end position="26"/>
    </location>
</feature>
<proteinExistence type="predicted"/>
<dbReference type="EMBL" id="VFPN01000001">
    <property type="protein sequence ID" value="TQM65999.1"/>
    <property type="molecule type" value="Genomic_DNA"/>
</dbReference>
<evidence type="ECO:0000313" key="3">
    <source>
        <dbReference type="Proteomes" id="UP000318331"/>
    </source>
</evidence>
<dbReference type="OrthoDB" id="3628931at2"/>
<feature type="chain" id="PRO_5038400139" description="Regulator of septum formation" evidence="1">
    <location>
        <begin position="27"/>
        <end position="175"/>
    </location>
</feature>
<dbReference type="AlphaFoldDB" id="A0A543I5Z6"/>
<comment type="caution">
    <text evidence="2">The sequence shown here is derived from an EMBL/GenBank/DDBJ whole genome shotgun (WGS) entry which is preliminary data.</text>
</comment>
<reference evidence="2 3" key="1">
    <citation type="submission" date="2019-06" db="EMBL/GenBank/DDBJ databases">
        <title>Sequencing the genomes of 1000 actinobacteria strains.</title>
        <authorList>
            <person name="Klenk H.-P."/>
        </authorList>
    </citation>
    <scope>NUCLEOTIDE SEQUENCE [LARGE SCALE GENOMIC DNA]</scope>
    <source>
        <strain evidence="2 3">DSM 18031</strain>
    </source>
</reference>